<dbReference type="InterPro" id="IPR045214">
    <property type="entry name" value="Surf1/Surf4"/>
</dbReference>
<comment type="function">
    <text evidence="6">Probably involved in the biogenesis of the COX complex.</text>
</comment>
<feature type="transmembrane region" description="Helical" evidence="6">
    <location>
        <begin position="259"/>
        <end position="277"/>
    </location>
</feature>
<reference evidence="7 8" key="1">
    <citation type="journal article" date="2023" name="Insect Mol. Biol.">
        <title>Genome sequencing provides insights into the evolution of gene families encoding plant cell wall-degrading enzymes in longhorned beetles.</title>
        <authorList>
            <person name="Shin N.R."/>
            <person name="Okamura Y."/>
            <person name="Kirsch R."/>
            <person name="Pauchet Y."/>
        </authorList>
    </citation>
    <scope>NUCLEOTIDE SEQUENCE [LARGE SCALE GENOMIC DNA]</scope>
    <source>
        <strain evidence="7">EAD_L_NR</strain>
    </source>
</reference>
<evidence type="ECO:0000256" key="5">
    <source>
        <dbReference type="ARBA" id="ARBA00023136"/>
    </source>
</evidence>
<comment type="similarity">
    <text evidence="2 6">Belongs to the SURF1 family.</text>
</comment>
<keyword evidence="3 6" id="KW-0812">Transmembrane</keyword>
<dbReference type="PANTHER" id="PTHR23427:SF2">
    <property type="entry name" value="SURFEIT LOCUS PROTEIN 1"/>
    <property type="match status" value="1"/>
</dbReference>
<sequence>MSLRALWYLHRKQNSFSLVGYIKSVKFHSTASKSVPRPPKLKRIPLTGWFLLVIPASTFSLGVWQIYRKRWKENLIADLKSRIDSDPVSLPKSLEEVYKLEYKTVHVKGYFLHDKELYIGPRSLLLKGDASTQSALIMGKGNTSHGYQVITPFKLVDRNETILVNRGWVPAKKKDQSRREKGQVEGIVDVIGVVRLHENRPTFSPKNKEKSNIFFYRDLQQLSDAAGTLPILIDATSEFDVPEGPIGGQTRVSLRNEHISYILTWFALCGATSFMWYKKFVK</sequence>
<name>A0AAV8VRL1_9CUCU</name>
<evidence type="ECO:0000256" key="4">
    <source>
        <dbReference type="ARBA" id="ARBA00022989"/>
    </source>
</evidence>
<keyword evidence="5 6" id="KW-0472">Membrane</keyword>
<dbReference type="GO" id="GO:0033617">
    <property type="term" value="P:mitochondrial respiratory chain complex IV assembly"/>
    <property type="evidence" value="ECO:0007669"/>
    <property type="project" value="TreeGrafter"/>
</dbReference>
<keyword evidence="6" id="KW-0496">Mitochondrion</keyword>
<dbReference type="AlphaFoldDB" id="A0AAV8VRL1"/>
<comment type="subcellular location">
    <subcellularLocation>
        <location evidence="1">Membrane</location>
    </subcellularLocation>
    <subcellularLocation>
        <location evidence="6">Mitochondrion inner membrane</location>
        <topology evidence="6">Multi-pass membrane protein</topology>
    </subcellularLocation>
</comment>
<protein>
    <recommendedName>
        <fullName evidence="6">SURF1-like protein</fullName>
    </recommendedName>
</protein>
<evidence type="ECO:0000256" key="2">
    <source>
        <dbReference type="ARBA" id="ARBA00007165"/>
    </source>
</evidence>
<dbReference type="Pfam" id="PF02104">
    <property type="entry name" value="SURF1"/>
    <property type="match status" value="1"/>
</dbReference>
<gene>
    <name evidence="7" type="ORF">NQ315_013367</name>
</gene>
<evidence type="ECO:0000256" key="3">
    <source>
        <dbReference type="ARBA" id="ARBA00022692"/>
    </source>
</evidence>
<dbReference type="PROSITE" id="PS50895">
    <property type="entry name" value="SURF1"/>
    <property type="match status" value="1"/>
</dbReference>
<keyword evidence="8" id="KW-1185">Reference proteome</keyword>
<dbReference type="CDD" id="cd06662">
    <property type="entry name" value="SURF1"/>
    <property type="match status" value="1"/>
</dbReference>
<feature type="transmembrane region" description="Helical" evidence="6">
    <location>
        <begin position="46"/>
        <end position="67"/>
    </location>
</feature>
<evidence type="ECO:0000256" key="1">
    <source>
        <dbReference type="ARBA" id="ARBA00004370"/>
    </source>
</evidence>
<keyword evidence="6" id="KW-0999">Mitochondrion inner membrane</keyword>
<evidence type="ECO:0000256" key="6">
    <source>
        <dbReference type="RuleBase" id="RU363076"/>
    </source>
</evidence>
<dbReference type="GO" id="GO:0005743">
    <property type="term" value="C:mitochondrial inner membrane"/>
    <property type="evidence" value="ECO:0007669"/>
    <property type="project" value="UniProtKB-SubCell"/>
</dbReference>
<evidence type="ECO:0000313" key="7">
    <source>
        <dbReference type="EMBL" id="KAJ8916898.1"/>
    </source>
</evidence>
<comment type="caution">
    <text evidence="7">The sequence shown here is derived from an EMBL/GenBank/DDBJ whole genome shotgun (WGS) entry which is preliminary data.</text>
</comment>
<dbReference type="EMBL" id="JANEYG010000038">
    <property type="protein sequence ID" value="KAJ8916898.1"/>
    <property type="molecule type" value="Genomic_DNA"/>
</dbReference>
<organism evidence="7 8">
    <name type="scientific">Exocentrus adspersus</name>
    <dbReference type="NCBI Taxonomy" id="1586481"/>
    <lineage>
        <taxon>Eukaryota</taxon>
        <taxon>Metazoa</taxon>
        <taxon>Ecdysozoa</taxon>
        <taxon>Arthropoda</taxon>
        <taxon>Hexapoda</taxon>
        <taxon>Insecta</taxon>
        <taxon>Pterygota</taxon>
        <taxon>Neoptera</taxon>
        <taxon>Endopterygota</taxon>
        <taxon>Coleoptera</taxon>
        <taxon>Polyphaga</taxon>
        <taxon>Cucujiformia</taxon>
        <taxon>Chrysomeloidea</taxon>
        <taxon>Cerambycidae</taxon>
        <taxon>Lamiinae</taxon>
        <taxon>Acanthocinini</taxon>
        <taxon>Exocentrus</taxon>
    </lineage>
</organism>
<proteinExistence type="inferred from homology"/>
<dbReference type="PANTHER" id="PTHR23427">
    <property type="entry name" value="SURFEIT LOCUS PROTEIN"/>
    <property type="match status" value="1"/>
</dbReference>
<accession>A0AAV8VRL1</accession>
<dbReference type="Proteomes" id="UP001159042">
    <property type="component" value="Unassembled WGS sequence"/>
</dbReference>
<keyword evidence="4 6" id="KW-1133">Transmembrane helix</keyword>
<evidence type="ECO:0000313" key="8">
    <source>
        <dbReference type="Proteomes" id="UP001159042"/>
    </source>
</evidence>
<dbReference type="InterPro" id="IPR002994">
    <property type="entry name" value="Surf1/Shy1"/>
</dbReference>